<dbReference type="InterPro" id="IPR015943">
    <property type="entry name" value="WD40/YVTN_repeat-like_dom_sf"/>
</dbReference>
<dbReference type="InterPro" id="IPR001680">
    <property type="entry name" value="WD40_rpt"/>
</dbReference>
<evidence type="ECO:0000313" key="5">
    <source>
        <dbReference type="EMBL" id="KAK7877470.1"/>
    </source>
</evidence>
<evidence type="ECO:0000313" key="6">
    <source>
        <dbReference type="Proteomes" id="UP001460270"/>
    </source>
</evidence>
<keyword evidence="6" id="KW-1185">Reference proteome</keyword>
<feature type="domain" description="Translation initiation factor beta propellor-like" evidence="4">
    <location>
        <begin position="78"/>
        <end position="160"/>
    </location>
</feature>
<dbReference type="InterPro" id="IPR055292">
    <property type="entry name" value="MABP1"/>
</dbReference>
<dbReference type="InterPro" id="IPR013979">
    <property type="entry name" value="TIF_beta_prop-like"/>
</dbReference>
<dbReference type="SUPFAM" id="SSF82171">
    <property type="entry name" value="DPP6 N-terminal domain-like"/>
    <property type="match status" value="1"/>
</dbReference>
<dbReference type="GO" id="GO:0003743">
    <property type="term" value="F:translation initiation factor activity"/>
    <property type="evidence" value="ECO:0007669"/>
    <property type="project" value="UniProtKB-KW"/>
</dbReference>
<name>A0AAW0MDY2_9GOBI</name>
<dbReference type="EMBL" id="JBBPFD010000690">
    <property type="protein sequence ID" value="KAK7877470.1"/>
    <property type="molecule type" value="Genomic_DNA"/>
</dbReference>
<dbReference type="Pfam" id="PF08662">
    <property type="entry name" value="eIF2A"/>
    <property type="match status" value="1"/>
</dbReference>
<proteinExistence type="predicted"/>
<organism evidence="5 6">
    <name type="scientific">Mugilogobius chulae</name>
    <name type="common">yellowstripe goby</name>
    <dbReference type="NCBI Taxonomy" id="88201"/>
    <lineage>
        <taxon>Eukaryota</taxon>
        <taxon>Metazoa</taxon>
        <taxon>Chordata</taxon>
        <taxon>Craniata</taxon>
        <taxon>Vertebrata</taxon>
        <taxon>Euteleostomi</taxon>
        <taxon>Actinopterygii</taxon>
        <taxon>Neopterygii</taxon>
        <taxon>Teleostei</taxon>
        <taxon>Neoteleostei</taxon>
        <taxon>Acanthomorphata</taxon>
        <taxon>Gobiaria</taxon>
        <taxon>Gobiiformes</taxon>
        <taxon>Gobioidei</taxon>
        <taxon>Gobiidae</taxon>
        <taxon>Gobionellinae</taxon>
        <taxon>Mugilogobius</taxon>
    </lineage>
</organism>
<accession>A0AAW0MDY2</accession>
<dbReference type="Proteomes" id="UP001460270">
    <property type="component" value="Unassembled WGS sequence"/>
</dbReference>
<sequence>MSSVVSLEQVFGITASCSSLSSSSGLVAYPAGCVVVLLDPNTNKQKHILNSSRKSFSALSFSHDGKLLVTGESGHLPCVRVWDLQGALKAEVQAHKYGVSCVSFSRSDVYVVSVGFQHDMNVNVWDWKKGAVIASNKVSSRVSSISFSDDGSFFVTAGTRHLRFWYLSESAHHRVNSTVPLIGRSALLGDHKNSVFVAVACGRGKAASRTFCLTSSALLCAFSQQRTLELWVHLKVLHLSLCTCHCSCH</sequence>
<evidence type="ECO:0000256" key="2">
    <source>
        <dbReference type="ARBA" id="ARBA00022574"/>
    </source>
</evidence>
<evidence type="ECO:0000256" key="1">
    <source>
        <dbReference type="ARBA" id="ARBA00022540"/>
    </source>
</evidence>
<keyword evidence="2" id="KW-0853">WD repeat</keyword>
<dbReference type="PANTHER" id="PTHR44813">
    <property type="entry name" value="MITOGEN-ACTIVATED PROTEIN KINASE-BINDING PROTEIN 1"/>
    <property type="match status" value="1"/>
</dbReference>
<evidence type="ECO:0000259" key="4">
    <source>
        <dbReference type="Pfam" id="PF08662"/>
    </source>
</evidence>
<dbReference type="AlphaFoldDB" id="A0AAW0MDY2"/>
<dbReference type="Gene3D" id="2.130.10.10">
    <property type="entry name" value="YVTN repeat-like/Quinoprotein amine dehydrogenase"/>
    <property type="match status" value="1"/>
</dbReference>
<dbReference type="PANTHER" id="PTHR44813:SF1">
    <property type="entry name" value="MITOGEN-ACTIVATED PROTEIN KINASE-BINDING PROTEIN 1"/>
    <property type="match status" value="1"/>
</dbReference>
<dbReference type="GO" id="GO:0043124">
    <property type="term" value="P:negative regulation of canonical NF-kappaB signal transduction"/>
    <property type="evidence" value="ECO:0007669"/>
    <property type="project" value="TreeGrafter"/>
</dbReference>
<dbReference type="GO" id="GO:0046330">
    <property type="term" value="P:positive regulation of JNK cascade"/>
    <property type="evidence" value="ECO:0007669"/>
    <property type="project" value="TreeGrafter"/>
</dbReference>
<protein>
    <recommendedName>
        <fullName evidence="4">Translation initiation factor beta propellor-like domain-containing protein</fullName>
    </recommendedName>
</protein>
<keyword evidence="1" id="KW-0396">Initiation factor</keyword>
<keyword evidence="3" id="KW-0648">Protein biosynthesis</keyword>
<dbReference type="GO" id="GO:0005737">
    <property type="term" value="C:cytoplasm"/>
    <property type="evidence" value="ECO:0007669"/>
    <property type="project" value="TreeGrafter"/>
</dbReference>
<dbReference type="SMART" id="SM00320">
    <property type="entry name" value="WD40"/>
    <property type="match status" value="3"/>
</dbReference>
<comment type="caution">
    <text evidence="5">The sequence shown here is derived from an EMBL/GenBank/DDBJ whole genome shotgun (WGS) entry which is preliminary data.</text>
</comment>
<reference evidence="6" key="1">
    <citation type="submission" date="2024-04" db="EMBL/GenBank/DDBJ databases">
        <title>Salinicola lusitanus LLJ914,a marine bacterium isolated from the Okinawa Trough.</title>
        <authorList>
            <person name="Li J."/>
        </authorList>
    </citation>
    <scope>NUCLEOTIDE SEQUENCE [LARGE SCALE GENOMIC DNA]</scope>
</reference>
<evidence type="ECO:0000256" key="3">
    <source>
        <dbReference type="ARBA" id="ARBA00022917"/>
    </source>
</evidence>
<gene>
    <name evidence="5" type="ORF">WMY93_031810</name>
</gene>